<name>A0A0F9ULV9_9ZZZZ</name>
<sequence>MGVDNSDVACSRCGGKMMIAHRSKNQVLYKCKKPNCGHMTLVQEWDRDDVGRKESGH</sequence>
<dbReference type="AlphaFoldDB" id="A0A0F9ULV9"/>
<accession>A0A0F9ULV9</accession>
<dbReference type="EMBL" id="LAZR01000924">
    <property type="protein sequence ID" value="KKN54548.1"/>
    <property type="molecule type" value="Genomic_DNA"/>
</dbReference>
<protein>
    <submittedName>
        <fullName evidence="1">Uncharacterized protein</fullName>
    </submittedName>
</protein>
<gene>
    <name evidence="1" type="ORF">LCGC14_0591400</name>
</gene>
<reference evidence="1" key="1">
    <citation type="journal article" date="2015" name="Nature">
        <title>Complex archaea that bridge the gap between prokaryotes and eukaryotes.</title>
        <authorList>
            <person name="Spang A."/>
            <person name="Saw J.H."/>
            <person name="Jorgensen S.L."/>
            <person name="Zaremba-Niedzwiedzka K."/>
            <person name="Martijn J."/>
            <person name="Lind A.E."/>
            <person name="van Eijk R."/>
            <person name="Schleper C."/>
            <person name="Guy L."/>
            <person name="Ettema T.J."/>
        </authorList>
    </citation>
    <scope>NUCLEOTIDE SEQUENCE</scope>
</reference>
<organism evidence="1">
    <name type="scientific">marine sediment metagenome</name>
    <dbReference type="NCBI Taxonomy" id="412755"/>
    <lineage>
        <taxon>unclassified sequences</taxon>
        <taxon>metagenomes</taxon>
        <taxon>ecological metagenomes</taxon>
    </lineage>
</organism>
<proteinExistence type="predicted"/>
<evidence type="ECO:0000313" key="1">
    <source>
        <dbReference type="EMBL" id="KKN54548.1"/>
    </source>
</evidence>
<comment type="caution">
    <text evidence="1">The sequence shown here is derived from an EMBL/GenBank/DDBJ whole genome shotgun (WGS) entry which is preliminary data.</text>
</comment>